<protein>
    <recommendedName>
        <fullName evidence="4">SEC7 domain-containing protein</fullName>
    </recommendedName>
</protein>
<name>A0ABR2JKQ3_9EUKA</name>
<feature type="region of interest" description="Disordered" evidence="3">
    <location>
        <begin position="1289"/>
        <end position="1308"/>
    </location>
</feature>
<gene>
    <name evidence="5" type="ORF">M9Y10_004751</name>
</gene>
<dbReference type="InterPro" id="IPR000904">
    <property type="entry name" value="Sec7_dom"/>
</dbReference>
<dbReference type="InterPro" id="IPR032691">
    <property type="entry name" value="Mon2/Sec7/BIG1-like_HUS"/>
</dbReference>
<evidence type="ECO:0000313" key="5">
    <source>
        <dbReference type="EMBL" id="KAK8877988.1"/>
    </source>
</evidence>
<comment type="subcellular location">
    <subcellularLocation>
        <location evidence="1">Cytoplasm</location>
    </subcellularLocation>
</comment>
<evidence type="ECO:0000313" key="6">
    <source>
        <dbReference type="Proteomes" id="UP001470230"/>
    </source>
</evidence>
<dbReference type="SMART" id="SM00222">
    <property type="entry name" value="Sec7"/>
    <property type="match status" value="1"/>
</dbReference>
<dbReference type="Pfam" id="PF12783">
    <property type="entry name" value="Sec7-like_HUS"/>
    <property type="match status" value="1"/>
</dbReference>
<feature type="domain" description="SEC7" evidence="4">
    <location>
        <begin position="473"/>
        <end position="661"/>
    </location>
</feature>
<organism evidence="5 6">
    <name type="scientific">Tritrichomonas musculus</name>
    <dbReference type="NCBI Taxonomy" id="1915356"/>
    <lineage>
        <taxon>Eukaryota</taxon>
        <taxon>Metamonada</taxon>
        <taxon>Parabasalia</taxon>
        <taxon>Tritrichomonadida</taxon>
        <taxon>Tritrichomonadidae</taxon>
        <taxon>Tritrichomonas</taxon>
    </lineage>
</organism>
<dbReference type="InterPro" id="IPR016024">
    <property type="entry name" value="ARM-type_fold"/>
</dbReference>
<keyword evidence="6" id="KW-1185">Reference proteome</keyword>
<accession>A0ABR2JKQ3</accession>
<dbReference type="Pfam" id="PF09324">
    <property type="entry name" value="Sec7-like_HDS"/>
    <property type="match status" value="1"/>
</dbReference>
<evidence type="ECO:0000256" key="1">
    <source>
        <dbReference type="ARBA" id="ARBA00004496"/>
    </source>
</evidence>
<dbReference type="Gene3D" id="1.10.220.20">
    <property type="match status" value="1"/>
</dbReference>
<dbReference type="Proteomes" id="UP001470230">
    <property type="component" value="Unassembled WGS sequence"/>
</dbReference>
<keyword evidence="2" id="KW-0963">Cytoplasm</keyword>
<sequence length="1433" mass="161927">MNISQLQDCYNLLIRSKGWDTSNGQKTTKQILKLLKELQKSPKEVRTLPPKWYDPLLAALQCNQPTIIDNILNLFADFYCKKQLNFEINIIADDQNNSQTETPDNQNATNIHILVHIISLISNFSREIFSQSAISITRFALSVINGESDANSPVHGDVLLQYFQAIFNCTIFSVEKTAQVSSRTSLTQSVEIIAQRFESPPIYNTDISLLAYQIARKVTFDVLAPDLFDLLDNTSSLPKPSNIYECDALLILRTICSFSSSFSLNNISSSPNQANSNFNIPSTNLLSDFAFKESSIYMNKALISIELVSSFVSYDHEIMYTSLFYLQIIKNFVCSLVLRYSHSDSHQVFKATLKLCHMLMMRYRDILKAESSVFFSSMFFRVLDQPSANNLDKLAVIDRLERFSPSFLAEIFVNFDCDIDLQEANVFEHLISSLITLSEYPESLQTLAAILKNLNQWSRQKEVSMKPTLVTSQLEKTKKLKALYSKAIDDFNADPEHNITSLIDSGLVKNDPKNIAAFFHSHRSLLSFTGVGLILGGAKPLFKQIMHEYIDMIDFSKMSLVEALYHFLSLFRLPPESQQIDRIIEKFAHTFYLSHQNEFPSASIVYDASFAAVILHTDAHNPQVSHKMQKNEFVKLYKDMDEGEALPTEFIESIYDYVVTHEIALLGSSTQTSNQQQMVTMNEDFRSPTQKGLDAYKQSLEHIKEAQKRMRNGSTTSNVSEIRWVCPVEPDTVRPMFEAVWMPLNALASKILSEGGSEEVVQSALTILTSSIDISARFFMETESTVCMSSLCTFTRLLPWTPIKIQNIRAIRELLDMSTSFSSYFEAVWEKMLSLFAQLNYFMMSHNSGSMTNDSHLDDIAQKNAEIVAEFVPLEDIDALFEASANFPSTAIIPFVHALCKVSNNEFGQRPPRTFCLQKIVEVTSFNMERARFVWTQIWKPISHHLIEAGCFPEEGIARSALDSLRQLSGKFLAREELQSYHYQRDFLKPFHSILRKSKSKSVRLHALRCLNHTVHLYHEQMKSGWEAAFSMLESAATIAEVNRLALTVLIDIFEQNLLEIIDEHLMEPAMKAVEKFSIIGRSITRSAVYVIAGIFEKMMSYKLDDGNDYRYDPELDFKPVLFSLVKIFENSENVSIVLPIISKSITKSAWKYVVPYFIVKVLRGKGESWLDDAGKKLVEWAVPACCEVDVDLGISLIVECSKVPNHKILSICASNLSKMLEKNDAAKEAATCIAKGIISSLDNDAGENNIELLSGLAADLAPCLQVPELKALEKRIFESLTSLLKNQTSAPSLPTQKTASSNDVTPSNNNDSSLYVDFFQQLQSGNAANSFTMPKNSIPAILSISTALLAKKEIKIDNYNYLCTQLFKRSEEGQMAVMNSIMALDDNDFYITGGPISIEAAKLISTNNEKLREILKRFFVRMSQDCFVQKIV</sequence>
<dbReference type="SUPFAM" id="SSF48425">
    <property type="entry name" value="Sec7 domain"/>
    <property type="match status" value="1"/>
</dbReference>
<proteinExistence type="predicted"/>
<comment type="caution">
    <text evidence="5">The sequence shown here is derived from an EMBL/GenBank/DDBJ whole genome shotgun (WGS) entry which is preliminary data.</text>
</comment>
<dbReference type="InterPro" id="IPR023394">
    <property type="entry name" value="Sec7_C_sf"/>
</dbReference>
<dbReference type="InterPro" id="IPR015403">
    <property type="entry name" value="Mon2/Sec7/BIG1-like_HDS"/>
</dbReference>
<dbReference type="EMBL" id="JAPFFF010000011">
    <property type="protein sequence ID" value="KAK8877988.1"/>
    <property type="molecule type" value="Genomic_DNA"/>
</dbReference>
<reference evidence="5 6" key="1">
    <citation type="submission" date="2024-04" db="EMBL/GenBank/DDBJ databases">
        <title>Tritrichomonas musculus Genome.</title>
        <authorList>
            <person name="Alves-Ferreira E."/>
            <person name="Grigg M."/>
            <person name="Lorenzi H."/>
            <person name="Galac M."/>
        </authorList>
    </citation>
    <scope>NUCLEOTIDE SEQUENCE [LARGE SCALE GENOMIC DNA]</scope>
    <source>
        <strain evidence="5 6">EAF2021</strain>
    </source>
</reference>
<evidence type="ECO:0000256" key="2">
    <source>
        <dbReference type="ARBA" id="ARBA00022490"/>
    </source>
</evidence>
<dbReference type="PANTHER" id="PTHR10663">
    <property type="entry name" value="GUANYL-NUCLEOTIDE EXCHANGE FACTOR"/>
    <property type="match status" value="1"/>
</dbReference>
<dbReference type="Pfam" id="PF01369">
    <property type="entry name" value="Sec7"/>
    <property type="match status" value="1"/>
</dbReference>
<dbReference type="CDD" id="cd00171">
    <property type="entry name" value="Sec7"/>
    <property type="match status" value="1"/>
</dbReference>
<dbReference type="SUPFAM" id="SSF48371">
    <property type="entry name" value="ARM repeat"/>
    <property type="match status" value="1"/>
</dbReference>
<dbReference type="PROSITE" id="PS50190">
    <property type="entry name" value="SEC7"/>
    <property type="match status" value="1"/>
</dbReference>
<evidence type="ECO:0000259" key="4">
    <source>
        <dbReference type="PROSITE" id="PS50190"/>
    </source>
</evidence>
<dbReference type="Gene3D" id="1.10.1000.11">
    <property type="entry name" value="Arf Nucleotide-binding Site Opener,domain 2"/>
    <property type="match status" value="1"/>
</dbReference>
<dbReference type="InterPro" id="IPR035999">
    <property type="entry name" value="Sec7_dom_sf"/>
</dbReference>
<dbReference type="PANTHER" id="PTHR10663:SF375">
    <property type="entry name" value="LD29171P"/>
    <property type="match status" value="1"/>
</dbReference>
<evidence type="ECO:0000256" key="3">
    <source>
        <dbReference type="SAM" id="MobiDB-lite"/>
    </source>
</evidence>